<sequence length="140" mass="14737">MSEDKTTEEESTNSLPEGGASIPDNEHKEEGPGQDILKEVTPGSPGQMGIEVPAQGKILFNNLKDILDDAMKEADTMGAGLRSLLEAPILENPTNNATITKVRSDILTAASNIGLAGGLIDNAIGQIQRELEPAGTETKE</sequence>
<name>A0A0F9MQ33_9ZZZZ</name>
<evidence type="ECO:0000313" key="2">
    <source>
        <dbReference type="EMBL" id="KKM78910.1"/>
    </source>
</evidence>
<feature type="compositionally biased region" description="Acidic residues" evidence="1">
    <location>
        <begin position="1"/>
        <end position="11"/>
    </location>
</feature>
<dbReference type="AlphaFoldDB" id="A0A0F9MQ33"/>
<reference evidence="2" key="1">
    <citation type="journal article" date="2015" name="Nature">
        <title>Complex archaea that bridge the gap between prokaryotes and eukaryotes.</title>
        <authorList>
            <person name="Spang A."/>
            <person name="Saw J.H."/>
            <person name="Jorgensen S.L."/>
            <person name="Zaremba-Niedzwiedzka K."/>
            <person name="Martijn J."/>
            <person name="Lind A.E."/>
            <person name="van Eijk R."/>
            <person name="Schleper C."/>
            <person name="Guy L."/>
            <person name="Ettema T.J."/>
        </authorList>
    </citation>
    <scope>NUCLEOTIDE SEQUENCE</scope>
</reference>
<accession>A0A0F9MQ33</accession>
<protein>
    <submittedName>
        <fullName evidence="2">Uncharacterized protein</fullName>
    </submittedName>
</protein>
<feature type="region of interest" description="Disordered" evidence="1">
    <location>
        <begin position="1"/>
        <end position="51"/>
    </location>
</feature>
<organism evidence="2">
    <name type="scientific">marine sediment metagenome</name>
    <dbReference type="NCBI Taxonomy" id="412755"/>
    <lineage>
        <taxon>unclassified sequences</taxon>
        <taxon>metagenomes</taxon>
        <taxon>ecological metagenomes</taxon>
    </lineage>
</organism>
<proteinExistence type="predicted"/>
<dbReference type="EMBL" id="LAZR01008414">
    <property type="protein sequence ID" value="KKM78910.1"/>
    <property type="molecule type" value="Genomic_DNA"/>
</dbReference>
<comment type="caution">
    <text evidence="2">The sequence shown here is derived from an EMBL/GenBank/DDBJ whole genome shotgun (WGS) entry which is preliminary data.</text>
</comment>
<gene>
    <name evidence="2" type="ORF">LCGC14_1355190</name>
</gene>
<evidence type="ECO:0000256" key="1">
    <source>
        <dbReference type="SAM" id="MobiDB-lite"/>
    </source>
</evidence>